<evidence type="ECO:0000313" key="1">
    <source>
        <dbReference type="EMBL" id="CAG8809745.1"/>
    </source>
</evidence>
<dbReference type="Proteomes" id="UP000789920">
    <property type="component" value="Unassembled WGS sequence"/>
</dbReference>
<gene>
    <name evidence="1" type="ORF">RPERSI_LOCUS22931</name>
</gene>
<reference evidence="1" key="1">
    <citation type="submission" date="2021-06" db="EMBL/GenBank/DDBJ databases">
        <authorList>
            <person name="Kallberg Y."/>
            <person name="Tangrot J."/>
            <person name="Rosling A."/>
        </authorList>
    </citation>
    <scope>NUCLEOTIDE SEQUENCE</scope>
    <source>
        <strain evidence="1">MA461A</strain>
    </source>
</reference>
<organism evidence="1 2">
    <name type="scientific">Racocetra persica</name>
    <dbReference type="NCBI Taxonomy" id="160502"/>
    <lineage>
        <taxon>Eukaryota</taxon>
        <taxon>Fungi</taxon>
        <taxon>Fungi incertae sedis</taxon>
        <taxon>Mucoromycota</taxon>
        <taxon>Glomeromycotina</taxon>
        <taxon>Glomeromycetes</taxon>
        <taxon>Diversisporales</taxon>
        <taxon>Gigasporaceae</taxon>
        <taxon>Racocetra</taxon>
    </lineage>
</organism>
<protein>
    <submittedName>
        <fullName evidence="1">19260_t:CDS:1</fullName>
    </submittedName>
</protein>
<keyword evidence="2" id="KW-1185">Reference proteome</keyword>
<proteinExistence type="predicted"/>
<feature type="non-terminal residue" evidence="1">
    <location>
        <position position="76"/>
    </location>
</feature>
<dbReference type="EMBL" id="CAJVQC010070479">
    <property type="protein sequence ID" value="CAG8809745.1"/>
    <property type="molecule type" value="Genomic_DNA"/>
</dbReference>
<comment type="caution">
    <text evidence="1">The sequence shown here is derived from an EMBL/GenBank/DDBJ whole genome shotgun (WGS) entry which is preliminary data.</text>
</comment>
<name>A0ACA9RUH4_9GLOM</name>
<accession>A0ACA9RUH4</accession>
<sequence>QLENIKKEVKRCYFGTNSNVKLSKAVINMISMYASLKPVVTKNSQISDEEYDKLTKISVKEAVEFNTNFQIVRVYA</sequence>
<feature type="non-terminal residue" evidence="1">
    <location>
        <position position="1"/>
    </location>
</feature>
<evidence type="ECO:0000313" key="2">
    <source>
        <dbReference type="Proteomes" id="UP000789920"/>
    </source>
</evidence>